<proteinExistence type="predicted"/>
<comment type="caution">
    <text evidence="1">The sequence shown here is derived from an EMBL/GenBank/DDBJ whole genome shotgun (WGS) entry which is preliminary data.</text>
</comment>
<dbReference type="EMBL" id="JRQD01000003">
    <property type="protein sequence ID" value="KGM06764.1"/>
    <property type="molecule type" value="Genomic_DNA"/>
</dbReference>
<dbReference type="AlphaFoldDB" id="A0A0A0BI61"/>
<gene>
    <name evidence="1" type="ORF">LP43_1256</name>
</gene>
<dbReference type="STRING" id="392484.LP43_1256"/>
<accession>A0A0A0BI61</accession>
<dbReference type="Proteomes" id="UP000029999">
    <property type="component" value="Unassembled WGS sequence"/>
</dbReference>
<dbReference type="Pfam" id="PF20104">
    <property type="entry name" value="DUF6494"/>
    <property type="match status" value="1"/>
</dbReference>
<organism evidence="1 2">
    <name type="scientific">Methylophaga thiooxydans</name>
    <dbReference type="NCBI Taxonomy" id="392484"/>
    <lineage>
        <taxon>Bacteria</taxon>
        <taxon>Pseudomonadati</taxon>
        <taxon>Pseudomonadota</taxon>
        <taxon>Gammaproteobacteria</taxon>
        <taxon>Thiotrichales</taxon>
        <taxon>Piscirickettsiaceae</taxon>
        <taxon>Methylophaga</taxon>
    </lineage>
</organism>
<dbReference type="InterPro" id="IPR045471">
    <property type="entry name" value="DUF6494"/>
</dbReference>
<dbReference type="RefSeq" id="WP_008289931.1">
    <property type="nucleotide sequence ID" value="NZ_JRQD01000003.1"/>
</dbReference>
<reference evidence="1 2" key="1">
    <citation type="submission" date="2014-09" db="EMBL/GenBank/DDBJ databases">
        <authorList>
            <person name="Grob C."/>
            <person name="Taubert M."/>
            <person name="Howat A.M."/>
            <person name="Burns O.J."/>
            <person name="Dixon J.L."/>
            <person name="Chen Y."/>
            <person name="Murrell J.C."/>
        </authorList>
    </citation>
    <scope>NUCLEOTIDE SEQUENCE [LARGE SCALE GENOMIC DNA]</scope>
    <source>
        <strain evidence="1">L4</strain>
    </source>
</reference>
<protein>
    <submittedName>
        <fullName evidence="1">Uncharacterized protein</fullName>
    </submittedName>
</protein>
<name>A0A0A0BI61_9GAMM</name>
<evidence type="ECO:0000313" key="1">
    <source>
        <dbReference type="EMBL" id="KGM06764.1"/>
    </source>
</evidence>
<evidence type="ECO:0000313" key="2">
    <source>
        <dbReference type="Proteomes" id="UP000029999"/>
    </source>
</evidence>
<sequence length="68" mass="7773">MNEDTFNMDIRKFLKKVGINAQREIEHAVLRALDERQLSGTETLNVSMTLDVPELSIHEKLAGKIHLN</sequence>